<gene>
    <name evidence="1" type="ORF">GCM10011507_27510</name>
</gene>
<reference evidence="1" key="2">
    <citation type="submission" date="2020-09" db="EMBL/GenBank/DDBJ databases">
        <authorList>
            <person name="Sun Q."/>
            <person name="Zhou Y."/>
        </authorList>
    </citation>
    <scope>NUCLEOTIDE SEQUENCE</scope>
    <source>
        <strain evidence="1">CGMCC 1.15447</strain>
    </source>
</reference>
<dbReference type="Proteomes" id="UP000648801">
    <property type="component" value="Unassembled WGS sequence"/>
</dbReference>
<reference evidence="1" key="1">
    <citation type="journal article" date="2014" name="Int. J. Syst. Evol. Microbiol.">
        <title>Complete genome sequence of Corynebacterium casei LMG S-19264T (=DSM 44701T), isolated from a smear-ripened cheese.</title>
        <authorList>
            <consortium name="US DOE Joint Genome Institute (JGI-PGF)"/>
            <person name="Walter F."/>
            <person name="Albersmeier A."/>
            <person name="Kalinowski J."/>
            <person name="Ruckert C."/>
        </authorList>
    </citation>
    <scope>NUCLEOTIDE SEQUENCE</scope>
    <source>
        <strain evidence="1">CGMCC 1.15447</strain>
    </source>
</reference>
<evidence type="ECO:0000313" key="1">
    <source>
        <dbReference type="EMBL" id="GGA74596.1"/>
    </source>
</evidence>
<organism evidence="1 2">
    <name type="scientific">Edaphobacter acidisoli</name>
    <dbReference type="NCBI Taxonomy" id="2040573"/>
    <lineage>
        <taxon>Bacteria</taxon>
        <taxon>Pseudomonadati</taxon>
        <taxon>Acidobacteriota</taxon>
        <taxon>Terriglobia</taxon>
        <taxon>Terriglobales</taxon>
        <taxon>Acidobacteriaceae</taxon>
        <taxon>Edaphobacter</taxon>
    </lineage>
</organism>
<dbReference type="AlphaFoldDB" id="A0A916RWN4"/>
<comment type="caution">
    <text evidence="1">The sequence shown here is derived from an EMBL/GenBank/DDBJ whole genome shotgun (WGS) entry which is preliminary data.</text>
</comment>
<protein>
    <submittedName>
        <fullName evidence="1">Uncharacterized protein</fullName>
    </submittedName>
</protein>
<evidence type="ECO:0000313" key="2">
    <source>
        <dbReference type="Proteomes" id="UP000648801"/>
    </source>
</evidence>
<sequence>MDSVALALASSSRNAKKRASRCRLLTDGSGEHRIDFRNTLRSPAAGGKEFNLSRWLIGEGSIQAPDVSVRLDKGALWQRLR</sequence>
<proteinExistence type="predicted"/>
<keyword evidence="2" id="KW-1185">Reference proteome</keyword>
<name>A0A916RWN4_9BACT</name>
<dbReference type="EMBL" id="BMJB01000002">
    <property type="protein sequence ID" value="GGA74596.1"/>
    <property type="molecule type" value="Genomic_DNA"/>
</dbReference>
<accession>A0A916RWN4</accession>